<proteinExistence type="predicted"/>
<name>A0A150JP93_HEYCO</name>
<organism evidence="1 2">
    <name type="scientific">Heyndrickxia coagulans</name>
    <name type="common">Weizmannia coagulans</name>
    <dbReference type="NCBI Taxonomy" id="1398"/>
    <lineage>
        <taxon>Bacteria</taxon>
        <taxon>Bacillati</taxon>
        <taxon>Bacillota</taxon>
        <taxon>Bacilli</taxon>
        <taxon>Bacillales</taxon>
        <taxon>Bacillaceae</taxon>
        <taxon>Heyndrickxia</taxon>
    </lineage>
</organism>
<accession>A0A150JP93</accession>
<evidence type="ECO:0000313" key="2">
    <source>
        <dbReference type="Proteomes" id="UP000075304"/>
    </source>
</evidence>
<gene>
    <name evidence="1" type="ORF">B4099_2527</name>
</gene>
<dbReference type="AlphaFoldDB" id="A0A150JP93"/>
<sequence>MALMHNFPAHRNGLVKAAENSSKRIRPTIAIMMMVELKRITPFFRLLYFYEGVVQKRT</sequence>
<evidence type="ECO:0000313" key="1">
    <source>
        <dbReference type="EMBL" id="KYC58911.1"/>
    </source>
</evidence>
<comment type="caution">
    <text evidence="1">The sequence shown here is derived from an EMBL/GenBank/DDBJ whole genome shotgun (WGS) entry which is preliminary data.</text>
</comment>
<reference evidence="1 2" key="1">
    <citation type="submission" date="2016-01" db="EMBL/GenBank/DDBJ databases">
        <title>Genome Sequences of Twelve Sporeforming Bacillus Species Isolated from Foods.</title>
        <authorList>
            <person name="Berendsen E.M."/>
            <person name="Wells-Bennik M.H."/>
            <person name="Krawcyk A.O."/>
            <person name="De Jong A."/>
            <person name="Holsappel S."/>
            <person name="Eijlander R.T."/>
            <person name="Kuipers O.P."/>
        </authorList>
    </citation>
    <scope>NUCLEOTIDE SEQUENCE [LARGE SCALE GENOMIC DNA]</scope>
    <source>
        <strain evidence="1 2">B4099</strain>
    </source>
</reference>
<dbReference type="EMBL" id="LQYI01000195">
    <property type="protein sequence ID" value="KYC58911.1"/>
    <property type="molecule type" value="Genomic_DNA"/>
</dbReference>
<protein>
    <submittedName>
        <fullName evidence="1">Uncharacterized protein</fullName>
    </submittedName>
</protein>
<dbReference type="Proteomes" id="UP000075304">
    <property type="component" value="Unassembled WGS sequence"/>
</dbReference>